<proteinExistence type="predicted"/>
<accession>A0A2N0TI63</accession>
<feature type="transmembrane region" description="Helical" evidence="1">
    <location>
        <begin position="15"/>
        <end position="32"/>
    </location>
</feature>
<keyword evidence="1" id="KW-0812">Transmembrane</keyword>
<evidence type="ECO:0000256" key="1">
    <source>
        <dbReference type="SAM" id="Phobius"/>
    </source>
</evidence>
<gene>
    <name evidence="2" type="ORF">APC1461_1309</name>
</gene>
<dbReference type="RefSeq" id="WP_101027858.1">
    <property type="nucleotide sequence ID" value="NZ_PJEG01000015.1"/>
</dbReference>
<name>A0A2N0TI63_BIFLN</name>
<keyword evidence="1" id="KW-0472">Membrane</keyword>
<organism evidence="2 3">
    <name type="scientific">Bifidobacterium longum</name>
    <dbReference type="NCBI Taxonomy" id="216816"/>
    <lineage>
        <taxon>Bacteria</taxon>
        <taxon>Bacillati</taxon>
        <taxon>Actinomycetota</taxon>
        <taxon>Actinomycetes</taxon>
        <taxon>Bifidobacteriales</taxon>
        <taxon>Bifidobacteriaceae</taxon>
        <taxon>Bifidobacterium</taxon>
    </lineage>
</organism>
<comment type="caution">
    <text evidence="2">The sequence shown here is derived from an EMBL/GenBank/DDBJ whole genome shotgun (WGS) entry which is preliminary data.</text>
</comment>
<evidence type="ECO:0000313" key="2">
    <source>
        <dbReference type="EMBL" id="PKD14434.1"/>
    </source>
</evidence>
<dbReference type="EMBL" id="PJEG01000015">
    <property type="protein sequence ID" value="PKD14434.1"/>
    <property type="molecule type" value="Genomic_DNA"/>
</dbReference>
<dbReference type="Gene3D" id="1.20.1250.20">
    <property type="entry name" value="MFS general substrate transporter like domains"/>
    <property type="match status" value="1"/>
</dbReference>
<evidence type="ECO:0000313" key="3">
    <source>
        <dbReference type="Proteomes" id="UP000232928"/>
    </source>
</evidence>
<reference evidence="2 3" key="1">
    <citation type="submission" date="2017-12" db="EMBL/GenBank/DDBJ databases">
        <title>Bifidobacterium longum APC/DPC strains.</title>
        <authorList>
            <person name="Arboleya S."/>
        </authorList>
    </citation>
    <scope>NUCLEOTIDE SEQUENCE [LARGE SCALE GENOMIC DNA]</scope>
    <source>
        <strain evidence="2 3">APC1461</strain>
    </source>
</reference>
<protein>
    <submittedName>
        <fullName evidence="2">Major Facilitator Superfamily</fullName>
    </submittedName>
</protein>
<dbReference type="InterPro" id="IPR036259">
    <property type="entry name" value="MFS_trans_sf"/>
</dbReference>
<dbReference type="SUPFAM" id="SSF103473">
    <property type="entry name" value="MFS general substrate transporter"/>
    <property type="match status" value="1"/>
</dbReference>
<keyword evidence="1" id="KW-1133">Transmembrane helix</keyword>
<feature type="transmembrane region" description="Helical" evidence="1">
    <location>
        <begin position="52"/>
        <end position="71"/>
    </location>
</feature>
<sequence length="124" mass="13787">MTGALAHYLGTDRKGVRIFLTISLSACVYWFLSIKTVVYEPFRQALDVTNTQLGVLLSITGFVQVFGYVALGWLQDSLQIRKVIAVDLVAYALLALTLAVLPDLPFWWLCCVFASFGLFGEALY</sequence>
<dbReference type="AlphaFoldDB" id="A0A2N0TI63"/>
<dbReference type="Proteomes" id="UP000232928">
    <property type="component" value="Unassembled WGS sequence"/>
</dbReference>